<name>A0A2Z7BFE9_9LAMI</name>
<feature type="region of interest" description="Disordered" evidence="1">
    <location>
        <begin position="1"/>
        <end position="27"/>
    </location>
</feature>
<keyword evidence="3" id="KW-1185">Reference proteome</keyword>
<evidence type="ECO:0000313" key="2">
    <source>
        <dbReference type="EMBL" id="KZV30858.1"/>
    </source>
</evidence>
<dbReference type="AlphaFoldDB" id="A0A2Z7BFE9"/>
<dbReference type="EMBL" id="KV007792">
    <property type="protein sequence ID" value="KZV30858.1"/>
    <property type="molecule type" value="Genomic_DNA"/>
</dbReference>
<evidence type="ECO:0000256" key="1">
    <source>
        <dbReference type="SAM" id="MobiDB-lite"/>
    </source>
</evidence>
<accession>A0A2Z7BFE9</accession>
<proteinExistence type="predicted"/>
<organism evidence="2 3">
    <name type="scientific">Dorcoceras hygrometricum</name>
    <dbReference type="NCBI Taxonomy" id="472368"/>
    <lineage>
        <taxon>Eukaryota</taxon>
        <taxon>Viridiplantae</taxon>
        <taxon>Streptophyta</taxon>
        <taxon>Embryophyta</taxon>
        <taxon>Tracheophyta</taxon>
        <taxon>Spermatophyta</taxon>
        <taxon>Magnoliopsida</taxon>
        <taxon>eudicotyledons</taxon>
        <taxon>Gunneridae</taxon>
        <taxon>Pentapetalae</taxon>
        <taxon>asterids</taxon>
        <taxon>lamiids</taxon>
        <taxon>Lamiales</taxon>
        <taxon>Gesneriaceae</taxon>
        <taxon>Didymocarpoideae</taxon>
        <taxon>Trichosporeae</taxon>
        <taxon>Loxocarpinae</taxon>
        <taxon>Dorcoceras</taxon>
    </lineage>
</organism>
<dbReference type="Proteomes" id="UP000250235">
    <property type="component" value="Unassembled WGS sequence"/>
</dbReference>
<protein>
    <submittedName>
        <fullName evidence="2">Uncharacterized protein</fullName>
    </submittedName>
</protein>
<evidence type="ECO:0000313" key="3">
    <source>
        <dbReference type="Proteomes" id="UP000250235"/>
    </source>
</evidence>
<feature type="compositionally biased region" description="Polar residues" evidence="1">
    <location>
        <begin position="11"/>
        <end position="22"/>
    </location>
</feature>
<reference evidence="2 3" key="1">
    <citation type="journal article" date="2015" name="Proc. Natl. Acad. Sci. U.S.A.">
        <title>The resurrection genome of Boea hygrometrica: A blueprint for survival of dehydration.</title>
        <authorList>
            <person name="Xiao L."/>
            <person name="Yang G."/>
            <person name="Zhang L."/>
            <person name="Yang X."/>
            <person name="Zhao S."/>
            <person name="Ji Z."/>
            <person name="Zhou Q."/>
            <person name="Hu M."/>
            <person name="Wang Y."/>
            <person name="Chen M."/>
            <person name="Xu Y."/>
            <person name="Jin H."/>
            <person name="Xiao X."/>
            <person name="Hu G."/>
            <person name="Bao F."/>
            <person name="Hu Y."/>
            <person name="Wan P."/>
            <person name="Li L."/>
            <person name="Deng X."/>
            <person name="Kuang T."/>
            <person name="Xiang C."/>
            <person name="Zhu J.K."/>
            <person name="Oliver M.J."/>
            <person name="He Y."/>
        </authorList>
    </citation>
    <scope>NUCLEOTIDE SEQUENCE [LARGE SCALE GENOMIC DNA]</scope>
    <source>
        <strain evidence="3">cv. XS01</strain>
    </source>
</reference>
<gene>
    <name evidence="2" type="ORF">F511_36621</name>
</gene>
<sequence>MEELLKRSPTLPRTYQTTTVNDGNCRRKATMNSNLGFEAKNTIGENILRTNKQIQPADAKKPAAEISNNANQNDVVEHYLRLVLNQKLDNQTTGLNIAGNLQKLPQATVAHHQLQATVAHKSLAAGYQNGVTPLTSSNLVDNSRAIPAASYSSASPAASYSSTQISRSWITSRNIQTTTFPSCATVMLTRVDICFD</sequence>